<evidence type="ECO:0000313" key="11">
    <source>
        <dbReference type="Proteomes" id="UP000626844"/>
    </source>
</evidence>
<keyword evidence="11" id="KW-1185">Reference proteome</keyword>
<sequence>MGKSASFLFMIGVLSIFLIGCWDQVEIEDRGFIVGVAIDLVEEAASEPDESKGKYLYKGTWQFVVPSGLSQGSSDTGGSAAQKAFENVSTTSDSILEQARQLAATVSRPPFSQHLQLIIISEEVAKTPQAFGNILDLFLRDNEMRRGIKVLISEGEAGQVLNTQPTPESLPVMYLDSVSENSNKNQKILPENRIGTAHERLIDKKSFVLPKVKKDGEKLNLSGAAVFNGNSSQMIDFINGDITEGLNFITDEYQRGLIKTKMKDDLIVYDIENARRKVSVKVKDKDNIQFNIEIQTDGMIGEGFIPLDYTKQKTISKVEKAIEKEIERKVSNTIKTFQEDLKVDALGLGSFLQGEDYETWKKIRKDWDHGENYFSKSTINLKVKAIVRNSGSVIESEK</sequence>
<dbReference type="RefSeq" id="WP_191158921.1">
    <property type="nucleotide sequence ID" value="NZ_JACXAI010000017.1"/>
</dbReference>
<evidence type="ECO:0000256" key="2">
    <source>
        <dbReference type="ARBA" id="ARBA00007886"/>
    </source>
</evidence>
<protein>
    <submittedName>
        <fullName evidence="10">Ger(X)C family spore germination protein</fullName>
    </submittedName>
</protein>
<evidence type="ECO:0000256" key="4">
    <source>
        <dbReference type="ARBA" id="ARBA00022729"/>
    </source>
</evidence>
<keyword evidence="7" id="KW-0449">Lipoprotein</keyword>
<reference evidence="10" key="1">
    <citation type="submission" date="2020-09" db="EMBL/GenBank/DDBJ databases">
        <title>A novel bacterium of genus Bacillus, isolated from South China Sea.</title>
        <authorList>
            <person name="Huang H."/>
            <person name="Mo K."/>
            <person name="Hu Y."/>
        </authorList>
    </citation>
    <scope>NUCLEOTIDE SEQUENCE</scope>
    <source>
        <strain evidence="10">IB182487</strain>
    </source>
</reference>
<dbReference type="AlphaFoldDB" id="A0A926NHU1"/>
<evidence type="ECO:0000259" key="8">
    <source>
        <dbReference type="Pfam" id="PF05504"/>
    </source>
</evidence>
<dbReference type="PANTHER" id="PTHR35789">
    <property type="entry name" value="SPORE GERMINATION PROTEIN B3"/>
    <property type="match status" value="1"/>
</dbReference>
<dbReference type="InterPro" id="IPR038501">
    <property type="entry name" value="Spore_GerAC_C_sf"/>
</dbReference>
<comment type="caution">
    <text evidence="10">The sequence shown here is derived from an EMBL/GenBank/DDBJ whole genome shotgun (WGS) entry which is preliminary data.</text>
</comment>
<dbReference type="Pfam" id="PF25198">
    <property type="entry name" value="Spore_GerAC_N"/>
    <property type="match status" value="1"/>
</dbReference>
<dbReference type="GO" id="GO:0016020">
    <property type="term" value="C:membrane"/>
    <property type="evidence" value="ECO:0007669"/>
    <property type="project" value="UniProtKB-SubCell"/>
</dbReference>
<dbReference type="Gene3D" id="3.30.300.210">
    <property type="entry name" value="Nutrient germinant receptor protein C, domain 3"/>
    <property type="match status" value="1"/>
</dbReference>
<dbReference type="PROSITE" id="PS51257">
    <property type="entry name" value="PROKAR_LIPOPROTEIN"/>
    <property type="match status" value="1"/>
</dbReference>
<evidence type="ECO:0000256" key="5">
    <source>
        <dbReference type="ARBA" id="ARBA00023136"/>
    </source>
</evidence>
<keyword evidence="3" id="KW-0309">Germination</keyword>
<dbReference type="NCBIfam" id="TIGR02887">
    <property type="entry name" value="spore_ger_x_C"/>
    <property type="match status" value="1"/>
</dbReference>
<feature type="domain" description="Spore germination GerAC-like C-terminal" evidence="8">
    <location>
        <begin position="222"/>
        <end position="391"/>
    </location>
</feature>
<evidence type="ECO:0000256" key="6">
    <source>
        <dbReference type="ARBA" id="ARBA00023139"/>
    </source>
</evidence>
<evidence type="ECO:0000259" key="9">
    <source>
        <dbReference type="Pfam" id="PF25198"/>
    </source>
</evidence>
<dbReference type="Proteomes" id="UP000626844">
    <property type="component" value="Unassembled WGS sequence"/>
</dbReference>
<feature type="domain" description="Spore germination protein N-terminal" evidence="9">
    <location>
        <begin position="23"/>
        <end position="213"/>
    </location>
</feature>
<dbReference type="GO" id="GO:0009847">
    <property type="term" value="P:spore germination"/>
    <property type="evidence" value="ECO:0007669"/>
    <property type="project" value="InterPro"/>
</dbReference>
<gene>
    <name evidence="10" type="ORF">IC621_13880</name>
</gene>
<dbReference type="PANTHER" id="PTHR35789:SF1">
    <property type="entry name" value="SPORE GERMINATION PROTEIN B3"/>
    <property type="match status" value="1"/>
</dbReference>
<dbReference type="InterPro" id="IPR046953">
    <property type="entry name" value="Spore_GerAC-like_C"/>
</dbReference>
<dbReference type="EMBL" id="JACXAI010000017">
    <property type="protein sequence ID" value="MBD1381325.1"/>
    <property type="molecule type" value="Genomic_DNA"/>
</dbReference>
<dbReference type="InterPro" id="IPR057336">
    <property type="entry name" value="GerAC_N"/>
</dbReference>
<keyword evidence="6" id="KW-0564">Palmitate</keyword>
<dbReference type="Pfam" id="PF05504">
    <property type="entry name" value="Spore_GerAC"/>
    <property type="match status" value="1"/>
</dbReference>
<keyword evidence="4" id="KW-0732">Signal</keyword>
<keyword evidence="5" id="KW-0472">Membrane</keyword>
<accession>A0A926NHU1</accession>
<evidence type="ECO:0000256" key="7">
    <source>
        <dbReference type="ARBA" id="ARBA00023288"/>
    </source>
</evidence>
<proteinExistence type="inferred from homology"/>
<organism evidence="10 11">
    <name type="scientific">Metabacillus arenae</name>
    <dbReference type="NCBI Taxonomy" id="2771434"/>
    <lineage>
        <taxon>Bacteria</taxon>
        <taxon>Bacillati</taxon>
        <taxon>Bacillota</taxon>
        <taxon>Bacilli</taxon>
        <taxon>Bacillales</taxon>
        <taxon>Bacillaceae</taxon>
        <taxon>Metabacillus</taxon>
    </lineage>
</organism>
<name>A0A926NHU1_9BACI</name>
<evidence type="ECO:0000313" key="10">
    <source>
        <dbReference type="EMBL" id="MBD1381325.1"/>
    </source>
</evidence>
<dbReference type="InterPro" id="IPR008844">
    <property type="entry name" value="Spore_GerAC-like"/>
</dbReference>
<comment type="similarity">
    <text evidence="2">Belongs to the GerABKC lipoprotein family.</text>
</comment>
<comment type="subcellular location">
    <subcellularLocation>
        <location evidence="1">Membrane</location>
        <topology evidence="1">Lipid-anchor</topology>
    </subcellularLocation>
</comment>
<evidence type="ECO:0000256" key="3">
    <source>
        <dbReference type="ARBA" id="ARBA00022544"/>
    </source>
</evidence>
<evidence type="ECO:0000256" key="1">
    <source>
        <dbReference type="ARBA" id="ARBA00004635"/>
    </source>
</evidence>